<keyword evidence="7 9" id="KW-0503">Monooxygenase</keyword>
<comment type="catalytic activity">
    <reaction evidence="8 9">
        <text>L-kynurenine + NADPH + O2 + H(+) = 3-hydroxy-L-kynurenine + NADP(+) + H2O</text>
        <dbReference type="Rhea" id="RHEA:20545"/>
        <dbReference type="ChEBI" id="CHEBI:15377"/>
        <dbReference type="ChEBI" id="CHEBI:15378"/>
        <dbReference type="ChEBI" id="CHEBI:15379"/>
        <dbReference type="ChEBI" id="CHEBI:57783"/>
        <dbReference type="ChEBI" id="CHEBI:57959"/>
        <dbReference type="ChEBI" id="CHEBI:58125"/>
        <dbReference type="ChEBI" id="CHEBI:58349"/>
        <dbReference type="EC" id="1.14.13.9"/>
    </reaction>
</comment>
<evidence type="ECO:0000256" key="6">
    <source>
        <dbReference type="ARBA" id="ARBA00023002"/>
    </source>
</evidence>
<comment type="function">
    <text evidence="9">Catalyzes the hydroxylation of L-kynurenine (L-Kyn) to form 3-hydroxy-L-kynurenine (L-3OHKyn). Required for synthesis of quinolinic acid.</text>
</comment>
<keyword evidence="5 9" id="KW-0521">NADP</keyword>
<accession>A0ABW1YSL5</accession>
<evidence type="ECO:0000256" key="8">
    <source>
        <dbReference type="ARBA" id="ARBA00047818"/>
    </source>
</evidence>
<keyword evidence="12" id="KW-1185">Reference proteome</keyword>
<dbReference type="InterPro" id="IPR036188">
    <property type="entry name" value="FAD/NAD-bd_sf"/>
</dbReference>
<organism evidence="11 12">
    <name type="scientific">Microbulbifer taiwanensis</name>
    <dbReference type="NCBI Taxonomy" id="986746"/>
    <lineage>
        <taxon>Bacteria</taxon>
        <taxon>Pseudomonadati</taxon>
        <taxon>Pseudomonadota</taxon>
        <taxon>Gammaproteobacteria</taxon>
        <taxon>Cellvibrionales</taxon>
        <taxon>Microbulbiferaceae</taxon>
        <taxon>Microbulbifer</taxon>
    </lineage>
</organism>
<name>A0ABW1YSL5_9GAMM</name>
<dbReference type="PRINTS" id="PR00420">
    <property type="entry name" value="RNGMNOXGNASE"/>
</dbReference>
<dbReference type="InterPro" id="IPR027545">
    <property type="entry name" value="Kynurenine_monooxygenase"/>
</dbReference>
<evidence type="ECO:0000313" key="12">
    <source>
        <dbReference type="Proteomes" id="UP001596425"/>
    </source>
</evidence>
<comment type="caution">
    <text evidence="11">The sequence shown here is derived from an EMBL/GenBank/DDBJ whole genome shotgun (WGS) entry which is preliminary data.</text>
</comment>
<keyword evidence="3 9" id="KW-0662">Pyridine nucleotide biosynthesis</keyword>
<gene>
    <name evidence="9" type="primary">kmo</name>
    <name evidence="11" type="ORF">ACFQBM_16490</name>
</gene>
<comment type="pathway">
    <text evidence="9">Cofactor biosynthesis; NAD(+) biosynthesis; quinolinate from L-kynurenine: step 1/3.</text>
</comment>
<evidence type="ECO:0000313" key="11">
    <source>
        <dbReference type="EMBL" id="MFC6634888.1"/>
    </source>
</evidence>
<dbReference type="Pfam" id="PF01494">
    <property type="entry name" value="FAD_binding_3"/>
    <property type="match status" value="1"/>
</dbReference>
<evidence type="ECO:0000256" key="7">
    <source>
        <dbReference type="ARBA" id="ARBA00023033"/>
    </source>
</evidence>
<dbReference type="SUPFAM" id="SSF51905">
    <property type="entry name" value="FAD/NAD(P)-binding domain"/>
    <property type="match status" value="1"/>
</dbReference>
<comment type="similarity">
    <text evidence="9">Belongs to the aromatic-ring hydroxylase family. KMO subfamily.</text>
</comment>
<evidence type="ECO:0000256" key="9">
    <source>
        <dbReference type="HAMAP-Rule" id="MF_01971"/>
    </source>
</evidence>
<evidence type="ECO:0000256" key="3">
    <source>
        <dbReference type="ARBA" id="ARBA00022642"/>
    </source>
</evidence>
<dbReference type="InterPro" id="IPR002938">
    <property type="entry name" value="FAD-bd"/>
</dbReference>
<dbReference type="EC" id="1.14.13.9" evidence="9"/>
<reference evidence="12" key="1">
    <citation type="journal article" date="2019" name="Int. J. Syst. Evol. Microbiol.">
        <title>The Global Catalogue of Microorganisms (GCM) 10K type strain sequencing project: providing services to taxonomists for standard genome sequencing and annotation.</title>
        <authorList>
            <consortium name="The Broad Institute Genomics Platform"/>
            <consortium name="The Broad Institute Genome Sequencing Center for Infectious Disease"/>
            <person name="Wu L."/>
            <person name="Ma J."/>
        </authorList>
    </citation>
    <scope>NUCLEOTIDE SEQUENCE [LARGE SCALE GENOMIC DNA]</scope>
    <source>
        <strain evidence="12">CGMCC 1.13718</strain>
    </source>
</reference>
<evidence type="ECO:0000256" key="1">
    <source>
        <dbReference type="ARBA" id="ARBA00001974"/>
    </source>
</evidence>
<dbReference type="EMBL" id="JBHSVR010000001">
    <property type="protein sequence ID" value="MFC6634888.1"/>
    <property type="molecule type" value="Genomic_DNA"/>
</dbReference>
<protein>
    <recommendedName>
        <fullName evidence="9">Kynurenine 3-monooxygenase</fullName>
        <ecNumber evidence="9">1.14.13.9</ecNumber>
    </recommendedName>
    <alternativeName>
        <fullName evidence="9">Kynurenine 3-hydroxylase</fullName>
    </alternativeName>
</protein>
<dbReference type="HAMAP" id="MF_01971">
    <property type="entry name" value="Kynurenine_monooxygenase"/>
    <property type="match status" value="1"/>
</dbReference>
<evidence type="ECO:0000259" key="10">
    <source>
        <dbReference type="Pfam" id="PF01494"/>
    </source>
</evidence>
<keyword evidence="6 9" id="KW-0560">Oxidoreductase</keyword>
<dbReference type="RefSeq" id="WP_193191219.1">
    <property type="nucleotide sequence ID" value="NZ_JACZFR010000017.1"/>
</dbReference>
<sequence>MQEKIIIAGGGLVGAMAASFLARRGFRVEIYEQRQDLRAHDIAAGRSINLALANRGIYALEKLGLMERVSQLLIPMRGRMVHDIDGSCNFQPYGLKSEEVIYSVSRGALNGLLLDAAEASGKVEIFFERELLDIDFNGRRARFLDHSRGCEDSVSFDRLIGADGAGSKARGLLLEQARKELSGDDGREQIEPLDHQYKELEIPADARGGFQLEREALHIWPRGGFMLIALPNLDGSFTVTLFLPEKSSRQQPGFDALQTEAEVQDFFRQYFPDATALMPSLLQDFFDNPCGHLGTVRCAPWHLDGTAMLIGDAAHAIVPFHGQGMNCGFEDCVALDDCIGQSAGEWEKAFRQYSESRIPNGNAIADMALENYIEMRNSVRDPQFLLKKAIGFELEKRFPGRFTPRYGMVMFHRLPYVEAQRRGEVNRRILAQLAEGRDSVEQVDWDRAQQLLEELLPSQ</sequence>
<evidence type="ECO:0000256" key="5">
    <source>
        <dbReference type="ARBA" id="ARBA00022857"/>
    </source>
</evidence>
<comment type="cofactor">
    <cofactor evidence="1 9">
        <name>FAD</name>
        <dbReference type="ChEBI" id="CHEBI:57692"/>
    </cofactor>
</comment>
<dbReference type="PANTHER" id="PTHR46028">
    <property type="entry name" value="KYNURENINE 3-MONOOXYGENASE"/>
    <property type="match status" value="1"/>
</dbReference>
<evidence type="ECO:0000256" key="2">
    <source>
        <dbReference type="ARBA" id="ARBA00022630"/>
    </source>
</evidence>
<dbReference type="Gene3D" id="3.50.50.60">
    <property type="entry name" value="FAD/NAD(P)-binding domain"/>
    <property type="match status" value="1"/>
</dbReference>
<dbReference type="PANTHER" id="PTHR46028:SF2">
    <property type="entry name" value="KYNURENINE 3-MONOOXYGENASE"/>
    <property type="match status" value="1"/>
</dbReference>
<keyword evidence="2 9" id="KW-0285">Flavoprotein</keyword>
<dbReference type="Proteomes" id="UP001596425">
    <property type="component" value="Unassembled WGS sequence"/>
</dbReference>
<proteinExistence type="inferred from homology"/>
<keyword evidence="4 9" id="KW-0274">FAD</keyword>
<evidence type="ECO:0000256" key="4">
    <source>
        <dbReference type="ARBA" id="ARBA00022827"/>
    </source>
</evidence>
<feature type="domain" description="FAD-binding" evidence="10">
    <location>
        <begin position="4"/>
        <end position="365"/>
    </location>
</feature>